<evidence type="ECO:0000313" key="1">
    <source>
        <dbReference type="EMBL" id="KAK6792238.1"/>
    </source>
</evidence>
<sequence length="49" mass="5491">MNYSFFFVFLKNNKSNSFILEGGEDEDPEKTFICGEETSNGSDFIGVGE</sequence>
<dbReference type="EMBL" id="JBANQN010000004">
    <property type="protein sequence ID" value="KAK6792238.1"/>
    <property type="molecule type" value="Genomic_DNA"/>
</dbReference>
<reference evidence="1 2" key="1">
    <citation type="submission" date="2024-02" db="EMBL/GenBank/DDBJ databases">
        <title>de novo genome assembly of Solanum bulbocastanum strain 11H21.</title>
        <authorList>
            <person name="Hosaka A.J."/>
        </authorList>
    </citation>
    <scope>NUCLEOTIDE SEQUENCE [LARGE SCALE GENOMIC DNA]</scope>
    <source>
        <tissue evidence="1">Young leaves</tissue>
    </source>
</reference>
<protein>
    <submittedName>
        <fullName evidence="1">Uncharacterized protein</fullName>
    </submittedName>
</protein>
<evidence type="ECO:0000313" key="2">
    <source>
        <dbReference type="Proteomes" id="UP001371456"/>
    </source>
</evidence>
<gene>
    <name evidence="1" type="ORF">RDI58_011319</name>
</gene>
<dbReference type="AlphaFoldDB" id="A0AAN8YKC8"/>
<dbReference type="Proteomes" id="UP001371456">
    <property type="component" value="Unassembled WGS sequence"/>
</dbReference>
<accession>A0AAN8YKC8</accession>
<name>A0AAN8YKC8_SOLBU</name>
<proteinExistence type="predicted"/>
<organism evidence="1 2">
    <name type="scientific">Solanum bulbocastanum</name>
    <name type="common">Wild potato</name>
    <dbReference type="NCBI Taxonomy" id="147425"/>
    <lineage>
        <taxon>Eukaryota</taxon>
        <taxon>Viridiplantae</taxon>
        <taxon>Streptophyta</taxon>
        <taxon>Embryophyta</taxon>
        <taxon>Tracheophyta</taxon>
        <taxon>Spermatophyta</taxon>
        <taxon>Magnoliopsida</taxon>
        <taxon>eudicotyledons</taxon>
        <taxon>Gunneridae</taxon>
        <taxon>Pentapetalae</taxon>
        <taxon>asterids</taxon>
        <taxon>lamiids</taxon>
        <taxon>Solanales</taxon>
        <taxon>Solanaceae</taxon>
        <taxon>Solanoideae</taxon>
        <taxon>Solaneae</taxon>
        <taxon>Solanum</taxon>
    </lineage>
</organism>
<comment type="caution">
    <text evidence="1">The sequence shown here is derived from an EMBL/GenBank/DDBJ whole genome shotgun (WGS) entry which is preliminary data.</text>
</comment>
<keyword evidence="2" id="KW-1185">Reference proteome</keyword>